<protein>
    <submittedName>
        <fullName evidence="2">Uncharacterized protein</fullName>
    </submittedName>
</protein>
<dbReference type="RefSeq" id="WP_092075871.1">
    <property type="nucleotide sequence ID" value="NZ_FNAQ01000002.1"/>
</dbReference>
<gene>
    <name evidence="2" type="ORF">SAMN05661003_1023</name>
</gene>
<reference evidence="3" key="1">
    <citation type="submission" date="2016-10" db="EMBL/GenBank/DDBJ databases">
        <authorList>
            <person name="Varghese N."/>
            <person name="Submissions S."/>
        </authorList>
    </citation>
    <scope>NUCLEOTIDE SEQUENCE [LARGE SCALE GENOMIC DNA]</scope>
    <source>
        <strain evidence="3">DSM 8987</strain>
    </source>
</reference>
<dbReference type="AlphaFoldDB" id="A0A1G6YFN1"/>
<accession>A0A1G6YFN1</accession>
<sequence>MNLKPIFVLIIILSLIMWLSQCEYGAEHQDVDPKYKNAHITAVSAQKLMKEKQFEEALRYYELARQEMEHPNIQANQGTDVYINYGFVMNDIGVIHLGWALYGKKLDTERSHIDPASIDSAELQTALQSFETAIDFYQRWFGHNPKDYERYSNAIAESYANYGTALKYADRQDEAIEAYRLALLRNPENGTALRGFELLQLPSEPHIEAGKAERERYKKLPL</sequence>
<dbReference type="Proteomes" id="UP000243205">
    <property type="component" value="Unassembled WGS sequence"/>
</dbReference>
<dbReference type="EMBL" id="FNAQ01000002">
    <property type="protein sequence ID" value="SDD88356.1"/>
    <property type="molecule type" value="Genomic_DNA"/>
</dbReference>
<feature type="repeat" description="TPR" evidence="1">
    <location>
        <begin position="156"/>
        <end position="189"/>
    </location>
</feature>
<dbReference type="InterPro" id="IPR011990">
    <property type="entry name" value="TPR-like_helical_dom_sf"/>
</dbReference>
<dbReference type="InterPro" id="IPR019734">
    <property type="entry name" value="TPR_rpt"/>
</dbReference>
<keyword evidence="1" id="KW-0802">TPR repeat</keyword>
<name>A0A1G6YFN1_9BACT</name>
<dbReference type="STRING" id="57664.SAMN05661003_1023"/>
<proteinExistence type="predicted"/>
<evidence type="ECO:0000313" key="3">
    <source>
        <dbReference type="Proteomes" id="UP000243205"/>
    </source>
</evidence>
<dbReference type="SUPFAM" id="SSF48452">
    <property type="entry name" value="TPR-like"/>
    <property type="match status" value="1"/>
</dbReference>
<evidence type="ECO:0000256" key="1">
    <source>
        <dbReference type="PROSITE-ProRule" id="PRU00339"/>
    </source>
</evidence>
<dbReference type="Gene3D" id="1.25.40.10">
    <property type="entry name" value="Tetratricopeptide repeat domain"/>
    <property type="match status" value="1"/>
</dbReference>
<dbReference type="PROSITE" id="PS50005">
    <property type="entry name" value="TPR"/>
    <property type="match status" value="1"/>
</dbReference>
<organism evidence="2 3">
    <name type="scientific">Desulfuromonas thiophila</name>
    <dbReference type="NCBI Taxonomy" id="57664"/>
    <lineage>
        <taxon>Bacteria</taxon>
        <taxon>Pseudomonadati</taxon>
        <taxon>Thermodesulfobacteriota</taxon>
        <taxon>Desulfuromonadia</taxon>
        <taxon>Desulfuromonadales</taxon>
        <taxon>Desulfuromonadaceae</taxon>
        <taxon>Desulfuromonas</taxon>
    </lineage>
</organism>
<evidence type="ECO:0000313" key="2">
    <source>
        <dbReference type="EMBL" id="SDD88356.1"/>
    </source>
</evidence>
<keyword evidence="3" id="KW-1185">Reference proteome</keyword>